<feature type="signal peptide" evidence="1">
    <location>
        <begin position="1"/>
        <end position="24"/>
    </location>
</feature>
<sequence length="309" mass="35139">MSDRRTFLKTGLAASLGLSGASYAKNYPTTPAPKSNKAFRILHMTDMHIRPEHDAPRRYTRIMKEALKSAGKIDLVLNGGDSIYAADYNHIKKGRVLEQWKIWDDTIMPPLKGIEILHALGNHDMWWATAKTDPMYGKDYVLQRLGQKERYTSIERGGWLIITLDCNNAGLLDDEQLNWLHAEMKRLPDTPMLVMSHQPILLVSDVIKSGLNKRQKQIINPFVDGKTHARPVHFISGHVHILDTLAYNNVSFHCNGAFSGAWWEENIYAKDCSYQGTPMGYSIIDIYPDGQFVNQYHDITDCKDGKIIK</sequence>
<dbReference type="InterPro" id="IPR006311">
    <property type="entry name" value="TAT_signal"/>
</dbReference>
<keyword evidence="1" id="KW-0732">Signal</keyword>
<accession>A0AAT9FM88</accession>
<dbReference type="PANTHER" id="PTHR43143:SF1">
    <property type="entry name" value="SERINE_THREONINE-PROTEIN PHOSPHATASE CPPED1"/>
    <property type="match status" value="1"/>
</dbReference>
<proteinExistence type="predicted"/>
<feature type="domain" description="Calcineurin-like phosphoesterase" evidence="2">
    <location>
        <begin position="39"/>
        <end position="241"/>
    </location>
</feature>
<dbReference type="PROSITE" id="PS51318">
    <property type="entry name" value="TAT"/>
    <property type="match status" value="1"/>
</dbReference>
<dbReference type="EMBL" id="AP026866">
    <property type="protein sequence ID" value="BDS07077.1"/>
    <property type="molecule type" value="Genomic_DNA"/>
</dbReference>
<dbReference type="Pfam" id="PF00149">
    <property type="entry name" value="Metallophos"/>
    <property type="match status" value="1"/>
</dbReference>
<evidence type="ECO:0000256" key="1">
    <source>
        <dbReference type="SAM" id="SignalP"/>
    </source>
</evidence>
<dbReference type="AlphaFoldDB" id="A0AAT9FM88"/>
<dbReference type="KEGG" id="osu:NT6N_21170"/>
<protein>
    <recommendedName>
        <fullName evidence="2">Calcineurin-like phosphoesterase domain-containing protein</fullName>
    </recommendedName>
</protein>
<name>A0AAT9FM88_9BACT</name>
<dbReference type="SUPFAM" id="SSF56300">
    <property type="entry name" value="Metallo-dependent phosphatases"/>
    <property type="match status" value="1"/>
</dbReference>
<dbReference type="InterPro" id="IPR051918">
    <property type="entry name" value="STPP_CPPED1"/>
</dbReference>
<reference evidence="3" key="1">
    <citation type="submission" date="2024-07" db="EMBL/GenBank/DDBJ databases">
        <title>Complete genome sequence of Verrucomicrobiaceae bacterium NT6N.</title>
        <authorList>
            <person name="Huang C."/>
            <person name="Takami H."/>
            <person name="Hamasaki K."/>
        </authorList>
    </citation>
    <scope>NUCLEOTIDE SEQUENCE</scope>
    <source>
        <strain evidence="3">NT6N</strain>
    </source>
</reference>
<dbReference type="Gene3D" id="3.60.21.10">
    <property type="match status" value="1"/>
</dbReference>
<dbReference type="PANTHER" id="PTHR43143">
    <property type="entry name" value="METALLOPHOSPHOESTERASE, CALCINEURIN SUPERFAMILY"/>
    <property type="match status" value="1"/>
</dbReference>
<evidence type="ECO:0000259" key="2">
    <source>
        <dbReference type="Pfam" id="PF00149"/>
    </source>
</evidence>
<feature type="chain" id="PRO_5044006386" description="Calcineurin-like phosphoesterase domain-containing protein" evidence="1">
    <location>
        <begin position="25"/>
        <end position="309"/>
    </location>
</feature>
<dbReference type="GO" id="GO:0016787">
    <property type="term" value="F:hydrolase activity"/>
    <property type="evidence" value="ECO:0007669"/>
    <property type="project" value="InterPro"/>
</dbReference>
<dbReference type="InterPro" id="IPR004843">
    <property type="entry name" value="Calcineurin-like_PHP"/>
</dbReference>
<evidence type="ECO:0000313" key="3">
    <source>
        <dbReference type="EMBL" id="BDS07077.1"/>
    </source>
</evidence>
<organism evidence="3">
    <name type="scientific">Oceaniferula spumae</name>
    <dbReference type="NCBI Taxonomy" id="2979115"/>
    <lineage>
        <taxon>Bacteria</taxon>
        <taxon>Pseudomonadati</taxon>
        <taxon>Verrucomicrobiota</taxon>
        <taxon>Verrucomicrobiia</taxon>
        <taxon>Verrucomicrobiales</taxon>
        <taxon>Verrucomicrobiaceae</taxon>
        <taxon>Oceaniferula</taxon>
    </lineage>
</organism>
<gene>
    <name evidence="3" type="ORF">NT6N_21170</name>
</gene>
<dbReference type="InterPro" id="IPR029052">
    <property type="entry name" value="Metallo-depent_PP-like"/>
</dbReference>